<dbReference type="AlphaFoldDB" id="A0ABD4TFE8"/>
<accession>A0ABD4TFE8</accession>
<organism evidence="1 2">
    <name type="scientific">Methanocalculus taiwanensis</name>
    <dbReference type="NCBI Taxonomy" id="106207"/>
    <lineage>
        <taxon>Archaea</taxon>
        <taxon>Methanobacteriati</taxon>
        <taxon>Methanobacteriota</taxon>
        <taxon>Stenosarchaea group</taxon>
        <taxon>Methanomicrobia</taxon>
        <taxon>Methanomicrobiales</taxon>
        <taxon>Methanocalculaceae</taxon>
        <taxon>Methanocalculus</taxon>
    </lineage>
</organism>
<evidence type="ECO:0000313" key="2">
    <source>
        <dbReference type="Proteomes" id="UP001524383"/>
    </source>
</evidence>
<evidence type="ECO:0000313" key="1">
    <source>
        <dbReference type="EMBL" id="MCQ1537709.1"/>
    </source>
</evidence>
<sequence length="130" mass="15064">MNDDATLFEIADELLEYADEDEERLVHAILKLAPGTRSELLTSDFLNAYQVYLYLFREIPDELIIDRLLLEPASALQRGVLLEEIDLVDLYLLVKGEMPVIQVRIQEEILATFQGRDSHHLAIRFAEEYE</sequence>
<comment type="caution">
    <text evidence="1">The sequence shown here is derived from an EMBL/GenBank/DDBJ whole genome shotgun (WGS) entry which is preliminary data.</text>
</comment>
<dbReference type="EMBL" id="VOTZ01000002">
    <property type="protein sequence ID" value="MCQ1537709.1"/>
    <property type="molecule type" value="Genomic_DNA"/>
</dbReference>
<reference evidence="1 2" key="1">
    <citation type="submission" date="2019-08" db="EMBL/GenBank/DDBJ databases">
        <authorList>
            <person name="Chen S.-C."/>
            <person name="Lai M.-C."/>
            <person name="You Y.-T."/>
        </authorList>
    </citation>
    <scope>NUCLEOTIDE SEQUENCE [LARGE SCALE GENOMIC DNA]</scope>
    <source>
        <strain evidence="1 2">P2F9704a</strain>
    </source>
</reference>
<proteinExistence type="predicted"/>
<keyword evidence="2" id="KW-1185">Reference proteome</keyword>
<dbReference type="RefSeq" id="WP_255331619.1">
    <property type="nucleotide sequence ID" value="NZ_VOTZ01000002.1"/>
</dbReference>
<name>A0ABD4TFE8_9EURY</name>
<dbReference type="Proteomes" id="UP001524383">
    <property type="component" value="Unassembled WGS sequence"/>
</dbReference>
<protein>
    <submittedName>
        <fullName evidence="1">Uncharacterized protein</fullName>
    </submittedName>
</protein>
<gene>
    <name evidence="1" type="ORF">FTO68_01715</name>
</gene>